<organism evidence="3 4">
    <name type="scientific">Humibacillus xanthopallidus</name>
    <dbReference type="NCBI Taxonomy" id="412689"/>
    <lineage>
        <taxon>Bacteria</taxon>
        <taxon>Bacillati</taxon>
        <taxon>Actinomycetota</taxon>
        <taxon>Actinomycetes</taxon>
        <taxon>Micrococcales</taxon>
        <taxon>Intrasporangiaceae</taxon>
        <taxon>Humibacillus</taxon>
    </lineage>
</organism>
<name>A0A543HTY4_9MICO</name>
<dbReference type="EMBL" id="VFPM01000002">
    <property type="protein sequence ID" value="TQM61778.1"/>
    <property type="molecule type" value="Genomic_DNA"/>
</dbReference>
<evidence type="ECO:0000313" key="3">
    <source>
        <dbReference type="EMBL" id="TQM61778.1"/>
    </source>
</evidence>
<reference evidence="3 4" key="1">
    <citation type="submission" date="2019-06" db="EMBL/GenBank/DDBJ databases">
        <title>Genome sequencing of plant associated microbes to promote plant fitness in Sorghum bicolor and Oryza sativa.</title>
        <authorList>
            <person name="Coleman-Derr D."/>
        </authorList>
    </citation>
    <scope>NUCLEOTIDE SEQUENCE [LARGE SCALE GENOMIC DNA]</scope>
    <source>
        <strain evidence="3 4">KV-663</strain>
    </source>
</reference>
<dbReference type="SUPFAM" id="SSF51430">
    <property type="entry name" value="NAD(P)-linked oxidoreductase"/>
    <property type="match status" value="1"/>
</dbReference>
<proteinExistence type="predicted"/>
<keyword evidence="4" id="KW-1185">Reference proteome</keyword>
<evidence type="ECO:0000256" key="1">
    <source>
        <dbReference type="ARBA" id="ARBA00023002"/>
    </source>
</evidence>
<dbReference type="PRINTS" id="PR00069">
    <property type="entry name" value="ALDKETRDTASE"/>
</dbReference>
<sequence length="330" mass="34640">MTTATLPAIELPGLDRPLSRLVLGTMTFGDTVDLDTARTMVDTALAAGITSIDTANGYAAGRSEEMLAEILAGRRDAATIATKAGIYPGDAGGAPLLSAAGLRSSLEASLRRLHTDYVDVYYLHQPDRSVPIDVTIGALADLVQEGKVRSIGVSNFSAWQIGDVFAACDALGTPRPILAQQLYNLVARRIEAEYVEFATTKSLATIVYNPLGGGLLTGRHSFTESPAQGRFGDSALATMYKDRYWNAETFAVIDALGAIAADSGITLPELSLRWLLSKPVVSAVLLGGSKPRQLEANITAAQAGPLPEDVVAACDDAGQALAGSMPGYNR</sequence>
<dbReference type="OrthoDB" id="9768793at2"/>
<dbReference type="RefSeq" id="WP_141843632.1">
    <property type="nucleotide sequence ID" value="NZ_VFPM01000002.1"/>
</dbReference>
<comment type="caution">
    <text evidence="3">The sequence shown here is derived from an EMBL/GenBank/DDBJ whole genome shotgun (WGS) entry which is preliminary data.</text>
</comment>
<dbReference type="AlphaFoldDB" id="A0A543HTY4"/>
<dbReference type="InterPro" id="IPR023210">
    <property type="entry name" value="NADP_OxRdtase_dom"/>
</dbReference>
<feature type="domain" description="NADP-dependent oxidoreductase" evidence="2">
    <location>
        <begin position="20"/>
        <end position="317"/>
    </location>
</feature>
<keyword evidence="1" id="KW-0560">Oxidoreductase</keyword>
<dbReference type="Gene3D" id="3.20.20.100">
    <property type="entry name" value="NADP-dependent oxidoreductase domain"/>
    <property type="match status" value="1"/>
</dbReference>
<dbReference type="InterPro" id="IPR020471">
    <property type="entry name" value="AKR"/>
</dbReference>
<evidence type="ECO:0000313" key="4">
    <source>
        <dbReference type="Proteomes" id="UP000316747"/>
    </source>
</evidence>
<dbReference type="PANTHER" id="PTHR43364:SF4">
    <property type="entry name" value="NAD(P)-LINKED OXIDOREDUCTASE SUPERFAMILY PROTEIN"/>
    <property type="match status" value="1"/>
</dbReference>
<dbReference type="GO" id="GO:0016491">
    <property type="term" value="F:oxidoreductase activity"/>
    <property type="evidence" value="ECO:0007669"/>
    <property type="project" value="UniProtKB-KW"/>
</dbReference>
<accession>A0A543HTY4</accession>
<dbReference type="Proteomes" id="UP000316747">
    <property type="component" value="Unassembled WGS sequence"/>
</dbReference>
<gene>
    <name evidence="3" type="ORF">FBY41_1794</name>
</gene>
<dbReference type="InterPro" id="IPR050523">
    <property type="entry name" value="AKR_Detox_Biosynth"/>
</dbReference>
<evidence type="ECO:0000259" key="2">
    <source>
        <dbReference type="Pfam" id="PF00248"/>
    </source>
</evidence>
<dbReference type="InterPro" id="IPR018170">
    <property type="entry name" value="Aldo/ket_reductase_CS"/>
</dbReference>
<dbReference type="PROSITE" id="PS00062">
    <property type="entry name" value="ALDOKETO_REDUCTASE_2"/>
    <property type="match status" value="1"/>
</dbReference>
<dbReference type="Pfam" id="PF00248">
    <property type="entry name" value="Aldo_ket_red"/>
    <property type="match status" value="1"/>
</dbReference>
<protein>
    <submittedName>
        <fullName evidence="3">Aryl-alcohol dehydrogenase-like predicted oxidoreductase</fullName>
    </submittedName>
</protein>
<dbReference type="InterPro" id="IPR036812">
    <property type="entry name" value="NAD(P)_OxRdtase_dom_sf"/>
</dbReference>
<dbReference type="PANTHER" id="PTHR43364">
    <property type="entry name" value="NADH-SPECIFIC METHYLGLYOXAL REDUCTASE-RELATED"/>
    <property type="match status" value="1"/>
</dbReference>
<dbReference type="GO" id="GO:0005829">
    <property type="term" value="C:cytosol"/>
    <property type="evidence" value="ECO:0007669"/>
    <property type="project" value="TreeGrafter"/>
</dbReference>